<dbReference type="InParanoid" id="A0A1X7VGC7"/>
<evidence type="ECO:0000313" key="1">
    <source>
        <dbReference type="EnsemblMetazoa" id="Aqu2.1.39013_001"/>
    </source>
</evidence>
<accession>A0A1X7VGC7</accession>
<protein>
    <submittedName>
        <fullName evidence="1">Uncharacterized protein</fullName>
    </submittedName>
</protein>
<dbReference type="AlphaFoldDB" id="A0A1X7VGC7"/>
<dbReference type="EnsemblMetazoa" id="Aqu2.1.39013_001">
    <property type="protein sequence ID" value="Aqu2.1.39013_001"/>
    <property type="gene ID" value="Aqu2.1.39013"/>
</dbReference>
<organism evidence="1">
    <name type="scientific">Amphimedon queenslandica</name>
    <name type="common">Sponge</name>
    <dbReference type="NCBI Taxonomy" id="400682"/>
    <lineage>
        <taxon>Eukaryota</taxon>
        <taxon>Metazoa</taxon>
        <taxon>Porifera</taxon>
        <taxon>Demospongiae</taxon>
        <taxon>Heteroscleromorpha</taxon>
        <taxon>Haplosclerida</taxon>
        <taxon>Niphatidae</taxon>
        <taxon>Amphimedon</taxon>
    </lineage>
</organism>
<sequence length="126" mass="14516">MEITQDSSCKEVAKYLKEELDIPQRFCQLFIGFMEVEDNGMYWKSRQIFGHECERTDNNNVWEENHETEVIMSYTANQRTSTVTFRIVNKTPETVSSMSKEVMATPEVHSCDDGLSNLVLCLCSTS</sequence>
<proteinExistence type="predicted"/>
<reference evidence="1" key="1">
    <citation type="submission" date="2017-05" db="UniProtKB">
        <authorList>
            <consortium name="EnsemblMetazoa"/>
        </authorList>
    </citation>
    <scope>IDENTIFICATION</scope>
</reference>
<name>A0A1X7VGC7_AMPQE</name>